<keyword evidence="2" id="KW-1185">Reference proteome</keyword>
<evidence type="ECO:0000313" key="1">
    <source>
        <dbReference type="EMBL" id="OKL55244.1"/>
    </source>
</evidence>
<evidence type="ECO:0000313" key="2">
    <source>
        <dbReference type="Proteomes" id="UP000214365"/>
    </source>
</evidence>
<protein>
    <submittedName>
        <fullName evidence="1">Uncharacterized protein</fullName>
    </submittedName>
</protein>
<dbReference type="EMBL" id="LFMY01000026">
    <property type="protein sequence ID" value="OKL55244.1"/>
    <property type="molecule type" value="Genomic_DNA"/>
</dbReference>
<sequence length="110" mass="12175">MSEGSHFRKTKSVDDRELEEEVKKLSNVDVILEENQFTGRYVNADTAFAILIDENGGKGAVHTQVGTGKVDILPTGPNSDKGFRILLLDEGRNCLILGQPSIRCFQVRRA</sequence>
<dbReference type="AlphaFoldDB" id="A0A1Q5Q629"/>
<dbReference type="RefSeq" id="XP_020115365.1">
    <property type="nucleotide sequence ID" value="XM_020265414.1"/>
</dbReference>
<name>A0A1Q5Q629_TALAT</name>
<dbReference type="GeneID" id="31009244"/>
<organism evidence="1 2">
    <name type="scientific">Talaromyces atroroseus</name>
    <dbReference type="NCBI Taxonomy" id="1441469"/>
    <lineage>
        <taxon>Eukaryota</taxon>
        <taxon>Fungi</taxon>
        <taxon>Dikarya</taxon>
        <taxon>Ascomycota</taxon>
        <taxon>Pezizomycotina</taxon>
        <taxon>Eurotiomycetes</taxon>
        <taxon>Eurotiomycetidae</taxon>
        <taxon>Eurotiales</taxon>
        <taxon>Trichocomaceae</taxon>
        <taxon>Talaromyces</taxon>
        <taxon>Talaromyces sect. Trachyspermi</taxon>
    </lineage>
</organism>
<dbReference type="OrthoDB" id="4205543at2759"/>
<accession>A0A1Q5Q629</accession>
<comment type="caution">
    <text evidence="1">The sequence shown here is derived from an EMBL/GenBank/DDBJ whole genome shotgun (WGS) entry which is preliminary data.</text>
</comment>
<proteinExistence type="predicted"/>
<reference evidence="1 2" key="1">
    <citation type="submission" date="2015-06" db="EMBL/GenBank/DDBJ databases">
        <title>Talaromyces atroroseus IBT 11181 draft genome.</title>
        <authorList>
            <person name="Rasmussen K.B."/>
            <person name="Rasmussen S."/>
            <person name="Petersen B."/>
            <person name="Sicheritz-Ponten T."/>
            <person name="Mortensen U.H."/>
            <person name="Thrane U."/>
        </authorList>
    </citation>
    <scope>NUCLEOTIDE SEQUENCE [LARGE SCALE GENOMIC DNA]</scope>
    <source>
        <strain evidence="1 2">IBT 11181</strain>
    </source>
</reference>
<gene>
    <name evidence="1" type="ORF">UA08_09488</name>
</gene>
<dbReference type="Proteomes" id="UP000214365">
    <property type="component" value="Unassembled WGS sequence"/>
</dbReference>